<protein>
    <submittedName>
        <fullName evidence="3">Uncharacterized protein</fullName>
    </submittedName>
</protein>
<feature type="transmembrane region" description="Helical" evidence="2">
    <location>
        <begin position="148"/>
        <end position="174"/>
    </location>
</feature>
<keyword evidence="2" id="KW-0812">Transmembrane</keyword>
<keyword evidence="2" id="KW-0472">Membrane</keyword>
<keyword evidence="2" id="KW-1133">Transmembrane helix</keyword>
<evidence type="ECO:0000313" key="3">
    <source>
        <dbReference type="EMBL" id="CDW82270.1"/>
    </source>
</evidence>
<dbReference type="EMBL" id="CCKQ01010742">
    <property type="protein sequence ID" value="CDW82270.1"/>
    <property type="molecule type" value="Genomic_DNA"/>
</dbReference>
<feature type="transmembrane region" description="Helical" evidence="2">
    <location>
        <begin position="124"/>
        <end position="142"/>
    </location>
</feature>
<feature type="compositionally biased region" description="Basic and acidic residues" evidence="1">
    <location>
        <begin position="16"/>
        <end position="28"/>
    </location>
</feature>
<evidence type="ECO:0000313" key="4">
    <source>
        <dbReference type="Proteomes" id="UP000039865"/>
    </source>
</evidence>
<evidence type="ECO:0000256" key="2">
    <source>
        <dbReference type="SAM" id="Phobius"/>
    </source>
</evidence>
<name>A0A078AIX3_STYLE</name>
<keyword evidence="4" id="KW-1185">Reference proteome</keyword>
<organism evidence="3 4">
    <name type="scientific">Stylonychia lemnae</name>
    <name type="common">Ciliate</name>
    <dbReference type="NCBI Taxonomy" id="5949"/>
    <lineage>
        <taxon>Eukaryota</taxon>
        <taxon>Sar</taxon>
        <taxon>Alveolata</taxon>
        <taxon>Ciliophora</taxon>
        <taxon>Intramacronucleata</taxon>
        <taxon>Spirotrichea</taxon>
        <taxon>Stichotrichia</taxon>
        <taxon>Sporadotrichida</taxon>
        <taxon>Oxytrichidae</taxon>
        <taxon>Stylonychinae</taxon>
        <taxon>Stylonychia</taxon>
    </lineage>
</organism>
<proteinExistence type="predicted"/>
<dbReference type="Proteomes" id="UP000039865">
    <property type="component" value="Unassembled WGS sequence"/>
</dbReference>
<feature type="transmembrane region" description="Helical" evidence="2">
    <location>
        <begin position="93"/>
        <end position="112"/>
    </location>
</feature>
<reference evidence="3 4" key="1">
    <citation type="submission" date="2014-06" db="EMBL/GenBank/DDBJ databases">
        <authorList>
            <person name="Swart Estienne"/>
        </authorList>
    </citation>
    <scope>NUCLEOTIDE SEQUENCE [LARGE SCALE GENOMIC DNA]</scope>
    <source>
        <strain evidence="3 4">130c</strain>
    </source>
</reference>
<dbReference type="InParanoid" id="A0A078AIX3"/>
<sequence length="198" mass="23340">MSDIQKLNENETEEEELKRQEEEEDKKDNDEMFNKIFNSIKTDMKESIKKKIELPFKIFIYSLAGLLLGLKMIGGYSPTESIWLLLDITYYMFYYTISIIAFAWPIAIILMLKSNPNSEKLKLYIILVVNTLLNYIFPQFRYITTTFVLGMCYVAFIFSCLIASFLIFCGYAIIKDIMRQICKKDKRKREGQENNKTD</sequence>
<gene>
    <name evidence="3" type="primary">Contig3652.g3903</name>
    <name evidence="3" type="ORF">STYLEM_11300</name>
</gene>
<dbReference type="AlphaFoldDB" id="A0A078AIX3"/>
<feature type="region of interest" description="Disordered" evidence="1">
    <location>
        <begin position="1"/>
        <end position="28"/>
    </location>
</feature>
<feature type="transmembrane region" description="Helical" evidence="2">
    <location>
        <begin position="54"/>
        <end position="73"/>
    </location>
</feature>
<evidence type="ECO:0000256" key="1">
    <source>
        <dbReference type="SAM" id="MobiDB-lite"/>
    </source>
</evidence>
<accession>A0A078AIX3</accession>